<comment type="caution">
    <text evidence="1">The sequence shown here is derived from an EMBL/GenBank/DDBJ whole genome shotgun (WGS) entry which is preliminary data.</text>
</comment>
<organism evidence="1 2">
    <name type="scientific">Phialemonium atrogriseum</name>
    <dbReference type="NCBI Taxonomy" id="1093897"/>
    <lineage>
        <taxon>Eukaryota</taxon>
        <taxon>Fungi</taxon>
        <taxon>Dikarya</taxon>
        <taxon>Ascomycota</taxon>
        <taxon>Pezizomycotina</taxon>
        <taxon>Sordariomycetes</taxon>
        <taxon>Sordariomycetidae</taxon>
        <taxon>Cephalothecales</taxon>
        <taxon>Cephalothecaceae</taxon>
        <taxon>Phialemonium</taxon>
    </lineage>
</organism>
<dbReference type="Gene3D" id="1.25.40.20">
    <property type="entry name" value="Ankyrin repeat-containing domain"/>
    <property type="match status" value="1"/>
</dbReference>
<dbReference type="SUPFAM" id="SSF48403">
    <property type="entry name" value="Ankyrin repeat"/>
    <property type="match status" value="1"/>
</dbReference>
<evidence type="ECO:0000313" key="1">
    <source>
        <dbReference type="EMBL" id="KAK1765205.1"/>
    </source>
</evidence>
<dbReference type="InterPro" id="IPR036770">
    <property type="entry name" value="Ankyrin_rpt-contain_sf"/>
</dbReference>
<dbReference type="AlphaFoldDB" id="A0AAJ0BVS2"/>
<evidence type="ECO:0000313" key="2">
    <source>
        <dbReference type="Proteomes" id="UP001244011"/>
    </source>
</evidence>
<keyword evidence="2" id="KW-1185">Reference proteome</keyword>
<protein>
    <submittedName>
        <fullName evidence="1">Uncharacterized protein</fullName>
    </submittedName>
</protein>
<proteinExistence type="predicted"/>
<dbReference type="EMBL" id="MU839016">
    <property type="protein sequence ID" value="KAK1765205.1"/>
    <property type="molecule type" value="Genomic_DNA"/>
</dbReference>
<dbReference type="GeneID" id="85305566"/>
<reference evidence="1" key="1">
    <citation type="submission" date="2023-06" db="EMBL/GenBank/DDBJ databases">
        <title>Genome-scale phylogeny and comparative genomics of the fungal order Sordariales.</title>
        <authorList>
            <consortium name="Lawrence Berkeley National Laboratory"/>
            <person name="Hensen N."/>
            <person name="Bonometti L."/>
            <person name="Westerberg I."/>
            <person name="Brannstrom I.O."/>
            <person name="Guillou S."/>
            <person name="Cros-Aarteil S."/>
            <person name="Calhoun S."/>
            <person name="Haridas S."/>
            <person name="Kuo A."/>
            <person name="Mondo S."/>
            <person name="Pangilinan J."/>
            <person name="Riley R."/>
            <person name="Labutti K."/>
            <person name="Andreopoulos B."/>
            <person name="Lipzen A."/>
            <person name="Chen C."/>
            <person name="Yanf M."/>
            <person name="Daum C."/>
            <person name="Ng V."/>
            <person name="Clum A."/>
            <person name="Steindorff A."/>
            <person name="Ohm R."/>
            <person name="Martin F."/>
            <person name="Silar P."/>
            <person name="Natvig D."/>
            <person name="Lalanne C."/>
            <person name="Gautier V."/>
            <person name="Ament-Velasquez S.L."/>
            <person name="Kruys A."/>
            <person name="Hutchinson M.I."/>
            <person name="Powell A.J."/>
            <person name="Barry K."/>
            <person name="Miller A.N."/>
            <person name="Grigoriev I.V."/>
            <person name="Debuchy R."/>
            <person name="Gladieux P."/>
            <person name="Thoren M.H."/>
            <person name="Johannesson H."/>
        </authorList>
    </citation>
    <scope>NUCLEOTIDE SEQUENCE</scope>
    <source>
        <strain evidence="1">8032-3</strain>
    </source>
</reference>
<dbReference type="Proteomes" id="UP001244011">
    <property type="component" value="Unassembled WGS sequence"/>
</dbReference>
<gene>
    <name evidence="1" type="ORF">QBC33DRAFT_174909</name>
</gene>
<name>A0AAJ0BVS2_9PEZI</name>
<accession>A0AAJ0BVS2</accession>
<dbReference type="RefSeq" id="XP_060281418.1">
    <property type="nucleotide sequence ID" value="XM_060422379.1"/>
</dbReference>
<sequence>MGQTPFHLAAENPRCLGVLIRHSESSTLINRPDNRGQTPLAYAVECSLSCCRNGTRRRKCSRCNCADCALILLKADCSVPYDRFWGIILSRSSERCERRYIAHLANRRERLKQLALELLTDSEAQRLGLRDTRMLDFHAEETVKLIQQQGVRIPDALAITQGEYRPIYHERPQPHHADLLFRSGFRDVDIGHDHETTPLARASSDLPYCQWLIEHGADPFRRLSGMPASLGVCSAYPIFRKLGWKISNCPGKPPKPHVMRSIQALNATILPVDIADNCQCRCSPGGCSPFTYMLQGLWYRGKRHPKSIASWFCWYLESFEADLRPTHHVAAIRSLTFNTLDILHTCCYPGPEKACGHSPDDVHDVEEEEE</sequence>